<feature type="binding site" evidence="4">
    <location>
        <position position="17"/>
    </location>
    <ligand>
        <name>3-amino-2-oxopropyl phosphate</name>
        <dbReference type="ChEBI" id="CHEBI:57279"/>
    </ligand>
</feature>
<evidence type="ECO:0000256" key="4">
    <source>
        <dbReference type="HAMAP-Rule" id="MF_00279"/>
    </source>
</evidence>
<dbReference type="GO" id="GO:0008615">
    <property type="term" value="P:pyridoxine biosynthetic process"/>
    <property type="evidence" value="ECO:0007669"/>
    <property type="project" value="UniProtKB-UniRule"/>
</dbReference>
<evidence type="ECO:0000313" key="6">
    <source>
        <dbReference type="EMBL" id="EOQ95614.1"/>
    </source>
</evidence>
<feature type="binding site" evidence="4">
    <location>
        <position position="55"/>
    </location>
    <ligand>
        <name>1-deoxy-D-xylulose 5-phosphate</name>
        <dbReference type="ChEBI" id="CHEBI:57792"/>
    </ligand>
</feature>
<dbReference type="Proteomes" id="UP000013984">
    <property type="component" value="Unassembled WGS sequence"/>
</dbReference>
<dbReference type="PANTHER" id="PTHR30456:SF0">
    <property type="entry name" value="PYRIDOXINE 5'-PHOSPHATE SYNTHASE"/>
    <property type="match status" value="1"/>
</dbReference>
<comment type="caution">
    <text evidence="4">Lacks conserved residue(s) required for the propagation of feature annotation.</text>
</comment>
<dbReference type="UniPathway" id="UPA00244">
    <property type="reaction ID" value="UER00313"/>
</dbReference>
<dbReference type="CDD" id="cd00003">
    <property type="entry name" value="PNPsynthase"/>
    <property type="match status" value="1"/>
</dbReference>
<evidence type="ECO:0000256" key="1">
    <source>
        <dbReference type="ARBA" id="ARBA00022490"/>
    </source>
</evidence>
<sequence length="269" mass="30303">MKFNEKFFFPMTQLSVNVNKIATLRNSRGGSIPSVIQISEIILNAGAYGITIHPREDERHITKQDVFEIREFLESYNENLSKKGFPKKEFNIEGEPSERFLDLVLAARPDQATLVPVKPGEITSDHGFDLKDKTVFQTLKSLVQRFHAEGIRVSLFMETNFEQYPLVKELGADRIELYTGPFAYAYERSPEEGLISFKEYETAAKEAHKLGLGVNAGHDLDTNNLQLFAKLPHLAEVSIGHRLVSQSLIVGMETTIKDYLKVLSLGNGV</sequence>
<dbReference type="PANTHER" id="PTHR30456">
    <property type="entry name" value="PYRIDOXINE 5'-PHOSPHATE SYNTHASE"/>
    <property type="match status" value="1"/>
</dbReference>
<evidence type="ECO:0000256" key="3">
    <source>
        <dbReference type="ARBA" id="ARBA00023096"/>
    </source>
</evidence>
<dbReference type="AlphaFoldDB" id="R9A0T6"/>
<dbReference type="NCBIfam" id="TIGR00559">
    <property type="entry name" value="pdxJ"/>
    <property type="match status" value="1"/>
</dbReference>
<dbReference type="EMBL" id="AOGZ02000014">
    <property type="protein sequence ID" value="EOQ95614.1"/>
    <property type="molecule type" value="Genomic_DNA"/>
</dbReference>
<proteinExistence type="inferred from homology"/>
<feature type="site" description="Transition state stabilizer" evidence="4">
    <location>
        <position position="176"/>
    </location>
</feature>
<comment type="subcellular location">
    <subcellularLocation>
        <location evidence="4">Cytoplasm</location>
    </subcellularLocation>
</comment>
<evidence type="ECO:0000313" key="7">
    <source>
        <dbReference type="Proteomes" id="UP000013984"/>
    </source>
</evidence>
<comment type="subunit">
    <text evidence="4">Homooctamer; tetramer of dimers.</text>
</comment>
<name>R9A0T6_9LEPT</name>
<accession>R9A0T6</accession>
<dbReference type="Gene3D" id="3.20.20.70">
    <property type="entry name" value="Aldolase class I"/>
    <property type="match status" value="1"/>
</dbReference>
<dbReference type="InterPro" id="IPR036130">
    <property type="entry name" value="Pyridoxine-5'_phos_synth"/>
</dbReference>
<keyword evidence="2 4" id="KW-0808">Transferase</keyword>
<feature type="active site" description="Proton donor" evidence="4">
    <location>
        <position position="218"/>
    </location>
</feature>
<comment type="pathway">
    <text evidence="4">Cofactor biosynthesis; pyridoxine 5'-phosphate biosynthesis; pyridoxine 5'-phosphate from D-erythrose 4-phosphate: step 5/5.</text>
</comment>
<feature type="active site" description="Proton acceptor" evidence="4">
    <location>
        <position position="93"/>
    </location>
</feature>
<organism evidence="6 7">
    <name type="scientific">Leptospira wolbachii serovar Codice str. CDC</name>
    <dbReference type="NCBI Taxonomy" id="1218599"/>
    <lineage>
        <taxon>Bacteria</taxon>
        <taxon>Pseudomonadati</taxon>
        <taxon>Spirochaetota</taxon>
        <taxon>Spirochaetia</taxon>
        <taxon>Leptospirales</taxon>
        <taxon>Leptospiraceae</taxon>
        <taxon>Leptospira</taxon>
    </lineage>
</organism>
<feature type="binding site" evidence="4">
    <location>
        <position position="60"/>
    </location>
    <ligand>
        <name>1-deoxy-D-xylulose 5-phosphate</name>
        <dbReference type="ChEBI" id="CHEBI:57792"/>
    </ligand>
</feature>
<comment type="catalytic activity">
    <reaction evidence="4">
        <text>3-amino-2-oxopropyl phosphate + 1-deoxy-D-xylulose 5-phosphate = pyridoxine 5'-phosphate + phosphate + 2 H2O + H(+)</text>
        <dbReference type="Rhea" id="RHEA:15265"/>
        <dbReference type="ChEBI" id="CHEBI:15377"/>
        <dbReference type="ChEBI" id="CHEBI:15378"/>
        <dbReference type="ChEBI" id="CHEBI:43474"/>
        <dbReference type="ChEBI" id="CHEBI:57279"/>
        <dbReference type="ChEBI" id="CHEBI:57792"/>
        <dbReference type="ChEBI" id="CHEBI:58589"/>
        <dbReference type="EC" id="2.6.99.2"/>
    </reaction>
</comment>
<protein>
    <recommendedName>
        <fullName evidence="4 5">Pyridoxine 5'-phosphate synthase</fullName>
        <shortName evidence="4">PNP synthase</shortName>
        <ecNumber evidence="4 5">2.6.99.2</ecNumber>
    </recommendedName>
</protein>
<dbReference type="EC" id="2.6.99.2" evidence="4 5"/>
<dbReference type="HAMAP" id="MF_00279">
    <property type="entry name" value="PdxJ"/>
    <property type="match status" value="1"/>
</dbReference>
<feature type="binding site" evidence="4">
    <location>
        <position position="123"/>
    </location>
    <ligand>
        <name>1-deoxy-D-xylulose 5-phosphate</name>
        <dbReference type="ChEBI" id="CHEBI:57792"/>
    </ligand>
</feature>
<dbReference type="GO" id="GO:0033856">
    <property type="term" value="F:pyridoxine 5'-phosphate synthase activity"/>
    <property type="evidence" value="ECO:0007669"/>
    <property type="project" value="UniProtKB-UniRule"/>
</dbReference>
<keyword evidence="3 4" id="KW-0664">Pyridoxine biosynthesis</keyword>
<dbReference type="InterPro" id="IPR004569">
    <property type="entry name" value="PyrdxlP_synth_PdxJ"/>
</dbReference>
<comment type="caution">
    <text evidence="6">The sequence shown here is derived from an EMBL/GenBank/DDBJ whole genome shotgun (WGS) entry which is preliminary data.</text>
</comment>
<dbReference type="InterPro" id="IPR013785">
    <property type="entry name" value="Aldolase_TIM"/>
</dbReference>
<gene>
    <name evidence="4 6" type="primary">pdxJ</name>
    <name evidence="6" type="ORF">LEP1GSC195_2860</name>
</gene>
<evidence type="ECO:0000256" key="5">
    <source>
        <dbReference type="NCBIfam" id="TIGR00559"/>
    </source>
</evidence>
<comment type="function">
    <text evidence="4">Catalyzes the complicated ring closure reaction between the two acyclic compounds 1-deoxy-D-xylulose-5-phosphate (DXP) and 3-amino-2-oxopropyl phosphate (1-amino-acetone-3-phosphate or AAP) to form pyridoxine 5'-phosphate (PNP) and inorganic phosphate.</text>
</comment>
<keyword evidence="1 4" id="KW-0963">Cytoplasm</keyword>
<evidence type="ECO:0000256" key="2">
    <source>
        <dbReference type="ARBA" id="ARBA00022679"/>
    </source>
</evidence>
<feature type="binding site" evidence="4">
    <location>
        <begin position="240"/>
        <end position="241"/>
    </location>
    <ligand>
        <name>3-amino-2-oxopropyl phosphate</name>
        <dbReference type="ChEBI" id="CHEBI:57279"/>
    </ligand>
</feature>
<feature type="active site" description="Proton acceptor" evidence="4">
    <location>
        <position position="53"/>
    </location>
</feature>
<comment type="similarity">
    <text evidence="4">Belongs to the PNP synthase family.</text>
</comment>
<keyword evidence="7" id="KW-1185">Reference proteome</keyword>
<feature type="binding site" evidence="4">
    <location>
        <position position="28"/>
    </location>
    <ligand>
        <name>3-amino-2-oxopropyl phosphate</name>
        <dbReference type="ChEBI" id="CHEBI:57279"/>
    </ligand>
</feature>
<dbReference type="STRING" id="1218599.LEP1GSC195_2860"/>
<dbReference type="SUPFAM" id="SSF63892">
    <property type="entry name" value="Pyridoxine 5'-phosphate synthase"/>
    <property type="match status" value="1"/>
</dbReference>
<dbReference type="GO" id="GO:0005829">
    <property type="term" value="C:cytosol"/>
    <property type="evidence" value="ECO:0007669"/>
    <property type="project" value="TreeGrafter"/>
</dbReference>
<dbReference type="Pfam" id="PF03740">
    <property type="entry name" value="PdxJ"/>
    <property type="match status" value="1"/>
</dbReference>
<dbReference type="NCBIfam" id="NF003626">
    <property type="entry name" value="PRK05265.1-4"/>
    <property type="match status" value="1"/>
</dbReference>
<feature type="binding site" evidence="4">
    <location>
        <position position="219"/>
    </location>
    <ligand>
        <name>3-amino-2-oxopropyl phosphate</name>
        <dbReference type="ChEBI" id="CHEBI:57279"/>
    </ligand>
</feature>
<reference evidence="6" key="1">
    <citation type="submission" date="2013-04" db="EMBL/GenBank/DDBJ databases">
        <authorList>
            <person name="Harkins D.M."/>
            <person name="Durkin A.S."/>
            <person name="Brinkac L.M."/>
            <person name="Haft D.H."/>
            <person name="Selengut J.D."/>
            <person name="Sanka R."/>
            <person name="DePew J."/>
            <person name="Purushe J."/>
            <person name="Galloway R.L."/>
            <person name="Vinetz J.M."/>
            <person name="Sutton G.G."/>
            <person name="Nierman W.C."/>
            <person name="Fouts D.E."/>
        </authorList>
    </citation>
    <scope>NUCLEOTIDE SEQUENCE [LARGE SCALE GENOMIC DNA]</scope>
    <source>
        <strain evidence="6">CDC</strain>
    </source>
</reference>